<protein>
    <submittedName>
        <fullName evidence="1">Protein 3</fullName>
    </submittedName>
</protein>
<proteinExistence type="predicted"/>
<evidence type="ECO:0000313" key="1">
    <source>
        <dbReference type="EMBL" id="DAZ90847.1"/>
    </source>
</evidence>
<reference evidence="1" key="1">
    <citation type="journal article" date="2022" name="bioRxiv">
        <title>Unlocking the hidden genetic diversity of varicosaviruses, the neglected plant rhabdoviruses.</title>
        <authorList>
            <person name="Bejerman N."/>
            <person name="Dietzgen R.G."/>
            <person name="Debat H."/>
        </authorList>
    </citation>
    <scope>NUCLEOTIDE SEQUENCE</scope>
</reference>
<sequence>MGPVFKFDPSYTQTSKGPMGTWEQVVDPKEDTEIKESSREVVPHFDNSIPSVVPVYKTNWTASWRLKVKKTTQELLLSDLSIVKSTVSKLMRSRKMFDTEIHLMWFSYIPQNLFQENMGISLHFTEALEEGRSLMAQNKVPAYLFIHHIFYPGHAIELYGSPIPWRLDIDLSRLPVTNNYVCGEIHVKVTGKHGPVPRMEEEKLSEMIAIVPIEQEIAGITLTRPRLPSSEMLRGYVKRGINSQDKVDKLIKLQSIGLDVEGMSLSGKLDSVLKNIPNSLLDKRGDKSARVEIANRVLTALGKGKKKKIV</sequence>
<accession>A0A9N6YJK4</accession>
<dbReference type="EMBL" id="BK061817">
    <property type="protein sequence ID" value="DAZ90847.1"/>
    <property type="molecule type" value="Viral_cRNA"/>
</dbReference>
<organism evidence="1">
    <name type="scientific">Taxus virus 1</name>
    <dbReference type="NCBI Taxonomy" id="2977994"/>
    <lineage>
        <taxon>Viruses</taxon>
        <taxon>Riboviria</taxon>
        <taxon>Orthornavirae</taxon>
        <taxon>Negarnaviricota</taxon>
        <taxon>Haploviricotina</taxon>
        <taxon>Monjiviricetes</taxon>
        <taxon>Mononegavirales</taxon>
        <taxon>Rhabdoviridae</taxon>
        <taxon>Betarhabdovirinae</taxon>
        <taxon>Alphagymnorhavirus</taxon>
        <taxon>Alphagymnorhavirus taxi</taxon>
    </lineage>
</organism>
<name>A0A9N6YJK4_9RHAB</name>